<comment type="caution">
    <text evidence="6">The sequence shown here is derived from an EMBL/GenBank/DDBJ whole genome shotgun (WGS) entry which is preliminary data.</text>
</comment>
<keyword evidence="3 5" id="KW-0479">Metal-binding</keyword>
<evidence type="ECO:0000313" key="7">
    <source>
        <dbReference type="Proteomes" id="UP000789901"/>
    </source>
</evidence>
<dbReference type="InterPro" id="IPR001128">
    <property type="entry name" value="Cyt_P450"/>
</dbReference>
<comment type="similarity">
    <text evidence="2 5">Belongs to the cytochrome P450 family.</text>
</comment>
<evidence type="ECO:0000256" key="2">
    <source>
        <dbReference type="ARBA" id="ARBA00010617"/>
    </source>
</evidence>
<dbReference type="EMBL" id="CAJVQB010027086">
    <property type="protein sequence ID" value="CAG8809897.1"/>
    <property type="molecule type" value="Genomic_DNA"/>
</dbReference>
<dbReference type="PROSITE" id="PS00086">
    <property type="entry name" value="CYTOCHROME_P450"/>
    <property type="match status" value="1"/>
</dbReference>
<accession>A0ABN7W0P9</accession>
<feature type="non-terminal residue" evidence="6">
    <location>
        <position position="1"/>
    </location>
</feature>
<name>A0ABN7W0P9_GIGMA</name>
<comment type="cofactor">
    <cofactor evidence="1">
        <name>heme</name>
        <dbReference type="ChEBI" id="CHEBI:30413"/>
    </cofactor>
</comment>
<protein>
    <submittedName>
        <fullName evidence="6">10526_t:CDS:1</fullName>
    </submittedName>
</protein>
<keyword evidence="5" id="KW-0503">Monooxygenase</keyword>
<evidence type="ECO:0000256" key="4">
    <source>
        <dbReference type="ARBA" id="ARBA00023004"/>
    </source>
</evidence>
<keyword evidence="5" id="KW-0560">Oxidoreductase</keyword>
<dbReference type="PANTHER" id="PTHR24305">
    <property type="entry name" value="CYTOCHROME P450"/>
    <property type="match status" value="1"/>
</dbReference>
<dbReference type="InterPro" id="IPR050121">
    <property type="entry name" value="Cytochrome_P450_monoxygenase"/>
</dbReference>
<reference evidence="6 7" key="1">
    <citation type="submission" date="2021-06" db="EMBL/GenBank/DDBJ databases">
        <authorList>
            <person name="Kallberg Y."/>
            <person name="Tangrot J."/>
            <person name="Rosling A."/>
        </authorList>
    </citation>
    <scope>NUCLEOTIDE SEQUENCE [LARGE SCALE GENOMIC DNA]</scope>
    <source>
        <strain evidence="6 7">120-4 pot B 10/14</strain>
    </source>
</reference>
<dbReference type="SUPFAM" id="SSF48264">
    <property type="entry name" value="Cytochrome P450"/>
    <property type="match status" value="1"/>
</dbReference>
<dbReference type="Gene3D" id="1.10.630.10">
    <property type="entry name" value="Cytochrome P450"/>
    <property type="match status" value="1"/>
</dbReference>
<evidence type="ECO:0000256" key="1">
    <source>
        <dbReference type="ARBA" id="ARBA00001971"/>
    </source>
</evidence>
<gene>
    <name evidence="6" type="ORF">GMARGA_LOCUS24986</name>
</gene>
<dbReference type="PRINTS" id="PR00385">
    <property type="entry name" value="P450"/>
</dbReference>
<dbReference type="InterPro" id="IPR002401">
    <property type="entry name" value="Cyt_P450_E_grp-I"/>
</dbReference>
<dbReference type="InterPro" id="IPR017972">
    <property type="entry name" value="Cyt_P450_CS"/>
</dbReference>
<evidence type="ECO:0000256" key="3">
    <source>
        <dbReference type="ARBA" id="ARBA00022723"/>
    </source>
</evidence>
<dbReference type="PRINTS" id="PR00463">
    <property type="entry name" value="EP450I"/>
</dbReference>
<evidence type="ECO:0000313" key="6">
    <source>
        <dbReference type="EMBL" id="CAG8809897.1"/>
    </source>
</evidence>
<evidence type="ECO:0000256" key="5">
    <source>
        <dbReference type="RuleBase" id="RU000461"/>
    </source>
</evidence>
<sequence length="332" mass="38292">PYLLISDPKIVQVLINRTYEYPKYFLNITTLQDLVDSHKRQRKMMHPSFSFANVKEMFPTFVQAGHNLKDIWMKQIDNKKRFNYEFNSTKTTTELAQAYQTAIMCNPSQLYETFEGFFPFIKKLPTPNFKRNNDVFKVIQNASAKLNLPVDEQLTYNELLSQVMTFLLAGHETTSTALSWGLYFLAKNSEAQDLLRKEILDVLIDQCVFKETLRIVPPVMNGYVVPKGTPMLYAIHHDPSIWGDDAEYFNPSRWLDPVIKSKVTNSNFLPFSAGPKNCLGMKMAHLEFKAILSVIIRNFEFKLVDGFNFEMKLLGISKPTPGIDLLISKVDY</sequence>
<dbReference type="InterPro" id="IPR036396">
    <property type="entry name" value="Cyt_P450_sf"/>
</dbReference>
<keyword evidence="7" id="KW-1185">Reference proteome</keyword>
<keyword evidence="4 5" id="KW-0408">Iron</keyword>
<dbReference type="PANTHER" id="PTHR24305:SF166">
    <property type="entry name" value="CYTOCHROME P450 12A4, MITOCHONDRIAL-RELATED"/>
    <property type="match status" value="1"/>
</dbReference>
<keyword evidence="5" id="KW-0349">Heme</keyword>
<dbReference type="Pfam" id="PF00067">
    <property type="entry name" value="p450"/>
    <property type="match status" value="1"/>
</dbReference>
<proteinExistence type="inferred from homology"/>
<organism evidence="6 7">
    <name type="scientific">Gigaspora margarita</name>
    <dbReference type="NCBI Taxonomy" id="4874"/>
    <lineage>
        <taxon>Eukaryota</taxon>
        <taxon>Fungi</taxon>
        <taxon>Fungi incertae sedis</taxon>
        <taxon>Mucoromycota</taxon>
        <taxon>Glomeromycotina</taxon>
        <taxon>Glomeromycetes</taxon>
        <taxon>Diversisporales</taxon>
        <taxon>Gigasporaceae</taxon>
        <taxon>Gigaspora</taxon>
    </lineage>
</organism>
<dbReference type="Proteomes" id="UP000789901">
    <property type="component" value="Unassembled WGS sequence"/>
</dbReference>